<dbReference type="EMBL" id="JANBPW010003805">
    <property type="protein sequence ID" value="KAJ1936639.1"/>
    <property type="molecule type" value="Genomic_DNA"/>
</dbReference>
<accession>A0ACC1J480</accession>
<dbReference type="Proteomes" id="UP001150603">
    <property type="component" value="Unassembled WGS sequence"/>
</dbReference>
<evidence type="ECO:0000313" key="1">
    <source>
        <dbReference type="EMBL" id="KAJ1936639.1"/>
    </source>
</evidence>
<evidence type="ECO:0000313" key="2">
    <source>
        <dbReference type="Proteomes" id="UP001150603"/>
    </source>
</evidence>
<protein>
    <submittedName>
        <fullName evidence="1">Uncharacterized protein</fullName>
    </submittedName>
</protein>
<name>A0ACC1J480_9FUNG</name>
<feature type="non-terminal residue" evidence="1">
    <location>
        <position position="288"/>
    </location>
</feature>
<gene>
    <name evidence="1" type="ORF">FBU59_004990</name>
</gene>
<proteinExistence type="predicted"/>
<sequence>MENAGKLARQAAEFEEQHQWGDAARLHRQAAHAYRAIEDYGFDPVATLTLSSLINKHARWAEYCERESERSNTDTIDSDRQSLATDVPASPTGAGSPQTEALRADDGVRQRHDTEEQDFEDFWQYMQNWLANPTAFTRPVKPPGSHGAGTASGDYQAAANRSVMESFYLVGANPDQSASVYASVAGSPKGMSPLPALAEDDEEPDIQPDTRSSPVANPAHVLEMNKALLAENQKLREIVAALQDRIASLESAAQENNMLKSSILNFREEFHKHANAVSLPRIHEQSPM</sequence>
<comment type="caution">
    <text evidence="1">The sequence shown here is derived from an EMBL/GenBank/DDBJ whole genome shotgun (WGS) entry which is preliminary data.</text>
</comment>
<keyword evidence="2" id="KW-1185">Reference proteome</keyword>
<reference evidence="1" key="1">
    <citation type="submission" date="2022-07" db="EMBL/GenBank/DDBJ databases">
        <title>Phylogenomic reconstructions and comparative analyses of Kickxellomycotina fungi.</title>
        <authorList>
            <person name="Reynolds N.K."/>
            <person name="Stajich J.E."/>
            <person name="Barry K."/>
            <person name="Grigoriev I.V."/>
            <person name="Crous P."/>
            <person name="Smith M.E."/>
        </authorList>
    </citation>
    <scope>NUCLEOTIDE SEQUENCE</scope>
    <source>
        <strain evidence="1">NRRL 5244</strain>
    </source>
</reference>
<organism evidence="1 2">
    <name type="scientific">Linderina macrospora</name>
    <dbReference type="NCBI Taxonomy" id="4868"/>
    <lineage>
        <taxon>Eukaryota</taxon>
        <taxon>Fungi</taxon>
        <taxon>Fungi incertae sedis</taxon>
        <taxon>Zoopagomycota</taxon>
        <taxon>Kickxellomycotina</taxon>
        <taxon>Kickxellomycetes</taxon>
        <taxon>Kickxellales</taxon>
        <taxon>Kickxellaceae</taxon>
        <taxon>Linderina</taxon>
    </lineage>
</organism>